<keyword evidence="3" id="KW-1185">Reference proteome</keyword>
<accession>T1H4Y4</accession>
<dbReference type="EMBL" id="CAQQ02140896">
    <property type="status" value="NOT_ANNOTATED_CDS"/>
    <property type="molecule type" value="Genomic_DNA"/>
</dbReference>
<reference evidence="2" key="2">
    <citation type="submission" date="2015-06" db="UniProtKB">
        <authorList>
            <consortium name="EnsemblMetazoa"/>
        </authorList>
    </citation>
    <scope>IDENTIFICATION</scope>
</reference>
<evidence type="ECO:0000256" key="1">
    <source>
        <dbReference type="SAM" id="SignalP"/>
    </source>
</evidence>
<name>T1H4Y4_MEGSC</name>
<evidence type="ECO:0000313" key="2">
    <source>
        <dbReference type="EnsemblMetazoa" id="MESCA011356-PA"/>
    </source>
</evidence>
<dbReference type="Proteomes" id="UP000015102">
    <property type="component" value="Unassembled WGS sequence"/>
</dbReference>
<sequence>MIDMCFVLNVIKLITILYLLNCDLCHALSDEEITEITTEITVDSTTDIMEDFEEIKPPKISDSLKKILEKLNGTSDSGNNYEDIVFGNMESDEHYKNLYDYTMDENNICFLDNLKKNLLWWSHLNGSLITNGVILGQQFYYYTCKDNVSTLATLE</sequence>
<dbReference type="EMBL" id="CAQQ02140895">
    <property type="status" value="NOT_ANNOTATED_CDS"/>
    <property type="molecule type" value="Genomic_DNA"/>
</dbReference>
<keyword evidence="1" id="KW-0732">Signal</keyword>
<feature type="chain" id="PRO_5004577364" evidence="1">
    <location>
        <begin position="28"/>
        <end position="155"/>
    </location>
</feature>
<feature type="signal peptide" evidence="1">
    <location>
        <begin position="1"/>
        <end position="27"/>
    </location>
</feature>
<reference evidence="3" key="1">
    <citation type="submission" date="2013-02" db="EMBL/GenBank/DDBJ databases">
        <authorList>
            <person name="Hughes D."/>
        </authorList>
    </citation>
    <scope>NUCLEOTIDE SEQUENCE</scope>
    <source>
        <strain>Durham</strain>
        <strain evidence="3">NC isolate 2 -- Noor lab</strain>
    </source>
</reference>
<protein>
    <submittedName>
        <fullName evidence="2">Uncharacterized protein</fullName>
    </submittedName>
</protein>
<dbReference type="EnsemblMetazoa" id="MESCA011356-RA">
    <property type="protein sequence ID" value="MESCA011356-PA"/>
    <property type="gene ID" value="MESCA011356"/>
</dbReference>
<dbReference type="HOGENOM" id="CLU_1697542_0_0_1"/>
<organism evidence="2 3">
    <name type="scientific">Megaselia scalaris</name>
    <name type="common">Humpbacked fly</name>
    <name type="synonym">Phora scalaris</name>
    <dbReference type="NCBI Taxonomy" id="36166"/>
    <lineage>
        <taxon>Eukaryota</taxon>
        <taxon>Metazoa</taxon>
        <taxon>Ecdysozoa</taxon>
        <taxon>Arthropoda</taxon>
        <taxon>Hexapoda</taxon>
        <taxon>Insecta</taxon>
        <taxon>Pterygota</taxon>
        <taxon>Neoptera</taxon>
        <taxon>Endopterygota</taxon>
        <taxon>Diptera</taxon>
        <taxon>Brachycera</taxon>
        <taxon>Muscomorpha</taxon>
        <taxon>Platypezoidea</taxon>
        <taxon>Phoridae</taxon>
        <taxon>Megaseliini</taxon>
        <taxon>Megaselia</taxon>
    </lineage>
</organism>
<proteinExistence type="predicted"/>
<dbReference type="AlphaFoldDB" id="T1H4Y4"/>
<evidence type="ECO:0000313" key="3">
    <source>
        <dbReference type="Proteomes" id="UP000015102"/>
    </source>
</evidence>